<evidence type="ECO:0000313" key="6">
    <source>
        <dbReference type="Proteomes" id="UP001161389"/>
    </source>
</evidence>
<evidence type="ECO:0000256" key="1">
    <source>
        <dbReference type="ARBA" id="ARBA00004196"/>
    </source>
</evidence>
<organism evidence="5 6">
    <name type="scientific">Litoribrevibacter albus</name>
    <dbReference type="NCBI Taxonomy" id="1473156"/>
    <lineage>
        <taxon>Bacteria</taxon>
        <taxon>Pseudomonadati</taxon>
        <taxon>Pseudomonadota</taxon>
        <taxon>Gammaproteobacteria</taxon>
        <taxon>Oceanospirillales</taxon>
        <taxon>Oceanospirillaceae</taxon>
        <taxon>Litoribrevibacter</taxon>
    </lineage>
</organism>
<evidence type="ECO:0000259" key="4">
    <source>
        <dbReference type="Pfam" id="PF13407"/>
    </source>
</evidence>
<gene>
    <name evidence="5" type="primary">luxP</name>
    <name evidence="5" type="ORF">GCM10007876_31770</name>
</gene>
<dbReference type="GO" id="GO:0055085">
    <property type="term" value="P:transmembrane transport"/>
    <property type="evidence" value="ECO:0007669"/>
    <property type="project" value="UniProtKB-ARBA"/>
</dbReference>
<comment type="similarity">
    <text evidence="2">Belongs to the bacterial solute-binding protein 2 family.</text>
</comment>
<dbReference type="Pfam" id="PF13407">
    <property type="entry name" value="Peripla_BP_4"/>
    <property type="match status" value="1"/>
</dbReference>
<comment type="subcellular location">
    <subcellularLocation>
        <location evidence="1">Cell envelope</location>
    </subcellularLocation>
</comment>
<keyword evidence="3" id="KW-0732">Signal</keyword>
<keyword evidence="6" id="KW-1185">Reference proteome</keyword>
<dbReference type="InterPro" id="IPR028082">
    <property type="entry name" value="Peripla_BP_I"/>
</dbReference>
<reference evidence="5" key="1">
    <citation type="journal article" date="2014" name="Int. J. Syst. Evol. Microbiol.">
        <title>Complete genome sequence of Corynebacterium casei LMG S-19264T (=DSM 44701T), isolated from a smear-ripened cheese.</title>
        <authorList>
            <consortium name="US DOE Joint Genome Institute (JGI-PGF)"/>
            <person name="Walter F."/>
            <person name="Albersmeier A."/>
            <person name="Kalinowski J."/>
            <person name="Ruckert C."/>
        </authorList>
    </citation>
    <scope>NUCLEOTIDE SEQUENCE</scope>
    <source>
        <strain evidence="5">NBRC 110071</strain>
    </source>
</reference>
<dbReference type="EMBL" id="BSNM01000016">
    <property type="protein sequence ID" value="GLQ32698.1"/>
    <property type="molecule type" value="Genomic_DNA"/>
</dbReference>
<comment type="caution">
    <text evidence="5">The sequence shown here is derived from an EMBL/GenBank/DDBJ whole genome shotgun (WGS) entry which is preliminary data.</text>
</comment>
<dbReference type="GO" id="GO:0030246">
    <property type="term" value="F:carbohydrate binding"/>
    <property type="evidence" value="ECO:0007669"/>
    <property type="project" value="UniProtKB-ARBA"/>
</dbReference>
<protein>
    <submittedName>
        <fullName evidence="5">Autoinducer 2-binding periplasmic protein LuxP</fullName>
    </submittedName>
</protein>
<feature type="domain" description="Periplasmic binding protein" evidence="4">
    <location>
        <begin position="56"/>
        <end position="312"/>
    </location>
</feature>
<dbReference type="Proteomes" id="UP001161389">
    <property type="component" value="Unassembled WGS sequence"/>
</dbReference>
<dbReference type="GO" id="GO:0030313">
    <property type="term" value="C:cell envelope"/>
    <property type="evidence" value="ECO:0007669"/>
    <property type="project" value="UniProtKB-SubCell"/>
</dbReference>
<dbReference type="PANTHER" id="PTHR46847:SF1">
    <property type="entry name" value="D-ALLOSE-BINDING PERIPLASMIC PROTEIN-RELATED"/>
    <property type="match status" value="1"/>
</dbReference>
<dbReference type="SUPFAM" id="SSF53822">
    <property type="entry name" value="Periplasmic binding protein-like I"/>
    <property type="match status" value="1"/>
</dbReference>
<dbReference type="AlphaFoldDB" id="A0AA37W8N7"/>
<evidence type="ECO:0000256" key="2">
    <source>
        <dbReference type="ARBA" id="ARBA00007639"/>
    </source>
</evidence>
<sequence length="367" mass="41609">MSANASADVRFPEYWTIDEYLEVFPEQKTKSEAFNLRVQSQPKRLINNDKPVNILVICPGLQISDYWRRSIAAFEHRLKRLGVQYQLDKHFTKPGIDLNEQSKLLKQSLGDNTDYLLFTLDALKHQKLIEQVMTQSQIKIILQNITTPLKAFGTQQPFLYVGFDHIIGTQLLIQEYQKRFPTGGNYAILYGTQGYVSQMRGGVFESFMNASSGYQLQDSYYVNFDRALAKAATQQLIKDHQQDQSPLDFIYATSTDIALGTLDALTELGLEQNITVNGWGGGSSELNQLKAKSLDFTVMRMNDDNGVAMAEAIGMDLLGETTQVPTIYSGSFRLVTQDTKPKQLQRFEERAFRYSDHAMVEQHGLAK</sequence>
<dbReference type="InterPro" id="IPR025997">
    <property type="entry name" value="SBP_2_dom"/>
</dbReference>
<accession>A0AA37W8N7</accession>
<name>A0AA37W8N7_9GAMM</name>
<reference evidence="5" key="2">
    <citation type="submission" date="2023-01" db="EMBL/GenBank/DDBJ databases">
        <title>Draft genome sequence of Litoribrevibacter albus strain NBRC 110071.</title>
        <authorList>
            <person name="Sun Q."/>
            <person name="Mori K."/>
        </authorList>
    </citation>
    <scope>NUCLEOTIDE SEQUENCE</scope>
    <source>
        <strain evidence="5">NBRC 110071</strain>
    </source>
</reference>
<dbReference type="PANTHER" id="PTHR46847">
    <property type="entry name" value="D-ALLOSE-BINDING PERIPLASMIC PROTEIN-RELATED"/>
    <property type="match status" value="1"/>
</dbReference>
<evidence type="ECO:0000256" key="3">
    <source>
        <dbReference type="ARBA" id="ARBA00022729"/>
    </source>
</evidence>
<dbReference type="Gene3D" id="3.40.50.2300">
    <property type="match status" value="2"/>
</dbReference>
<evidence type="ECO:0000313" key="5">
    <source>
        <dbReference type="EMBL" id="GLQ32698.1"/>
    </source>
</evidence>
<proteinExistence type="inferred from homology"/>